<dbReference type="EMBL" id="JAHWGI010000981">
    <property type="protein sequence ID" value="KAK3919798.1"/>
    <property type="molecule type" value="Genomic_DNA"/>
</dbReference>
<feature type="region of interest" description="Disordered" evidence="1">
    <location>
        <begin position="229"/>
        <end position="252"/>
    </location>
</feature>
<dbReference type="Proteomes" id="UP001219518">
    <property type="component" value="Unassembled WGS sequence"/>
</dbReference>
<evidence type="ECO:0000313" key="3">
    <source>
        <dbReference type="Proteomes" id="UP001219518"/>
    </source>
</evidence>
<evidence type="ECO:0000313" key="2">
    <source>
        <dbReference type="EMBL" id="KAK3919798.1"/>
    </source>
</evidence>
<keyword evidence="2" id="KW-0436">Ligase</keyword>
<proteinExistence type="predicted"/>
<name>A0AAE1HEM5_9NEOP</name>
<dbReference type="AlphaFoldDB" id="A0AAE1HEM5"/>
<dbReference type="GO" id="GO:0016874">
    <property type="term" value="F:ligase activity"/>
    <property type="evidence" value="ECO:0007669"/>
    <property type="project" value="UniProtKB-KW"/>
</dbReference>
<protein>
    <submittedName>
        <fullName evidence="2">Glutamate--tRNA ligase</fullName>
    </submittedName>
</protein>
<feature type="compositionally biased region" description="Basic residues" evidence="1">
    <location>
        <begin position="102"/>
        <end position="113"/>
    </location>
</feature>
<feature type="compositionally biased region" description="Low complexity" evidence="1">
    <location>
        <begin position="114"/>
        <end position="123"/>
    </location>
</feature>
<feature type="compositionally biased region" description="Basic and acidic residues" evidence="1">
    <location>
        <begin position="129"/>
        <end position="139"/>
    </location>
</feature>
<feature type="region of interest" description="Disordered" evidence="1">
    <location>
        <begin position="160"/>
        <end position="191"/>
    </location>
</feature>
<reference evidence="2" key="1">
    <citation type="submission" date="2021-07" db="EMBL/GenBank/DDBJ databases">
        <authorList>
            <person name="Catto M.A."/>
            <person name="Jacobson A."/>
            <person name="Kennedy G."/>
            <person name="Labadie P."/>
            <person name="Hunt B.G."/>
            <person name="Srinivasan R."/>
        </authorList>
    </citation>
    <scope>NUCLEOTIDE SEQUENCE</scope>
    <source>
        <strain evidence="2">PL_HMW_Pooled</strain>
        <tissue evidence="2">Head</tissue>
    </source>
</reference>
<comment type="caution">
    <text evidence="2">The sequence shown here is derived from an EMBL/GenBank/DDBJ whole genome shotgun (WGS) entry which is preliminary data.</text>
</comment>
<evidence type="ECO:0000256" key="1">
    <source>
        <dbReference type="SAM" id="MobiDB-lite"/>
    </source>
</evidence>
<sequence length="406" mass="44289">MPTSSDAAGPEYYVVLSEIDNTYSTIPACDVMSDGLTELEVGDSVQFFWNKVRHSGPIQHFGDDFKACNKLAEKLTVQMKSALKRSGSGSFSLDRPRKCKVKGLERIRKRKRSPSPSKSTKISKSNKKTRGESKLRREVEEGAELISQQVQLEDNLDSTLEISGSGESNASVSSDQSDDSPGPRRSKADITKQKELEEKVRQLSAQLAAQTASAVTPIKSAGNASLMETPVTKNVTPKQVKETGKSQATPSSNSYSIYLSTASKPFAGEMLRFDCSTEDSKQLLGHESKELGVFCEALRYTAAESCGSATAAARHLLPGVFTEAAIISCSITGLPPRGKGKQAYADISSIKPHLCPKAVRAIIDQALEWQRVKYLRPKKDAGKIRTAMSIMLCELRKKIVAHQLRN</sequence>
<feature type="compositionally biased region" description="Low complexity" evidence="1">
    <location>
        <begin position="163"/>
        <end position="174"/>
    </location>
</feature>
<reference evidence="2" key="2">
    <citation type="journal article" date="2023" name="BMC Genomics">
        <title>Pest status, molecular evolution, and epigenetic factors derived from the genome assembly of Frankliniella fusca, a thysanopteran phytovirus vector.</title>
        <authorList>
            <person name="Catto M.A."/>
            <person name="Labadie P.E."/>
            <person name="Jacobson A.L."/>
            <person name="Kennedy G.G."/>
            <person name="Srinivasan R."/>
            <person name="Hunt B.G."/>
        </authorList>
    </citation>
    <scope>NUCLEOTIDE SEQUENCE</scope>
    <source>
        <strain evidence="2">PL_HMW_Pooled</strain>
    </source>
</reference>
<accession>A0AAE1HEM5</accession>
<organism evidence="2 3">
    <name type="scientific">Frankliniella fusca</name>
    <dbReference type="NCBI Taxonomy" id="407009"/>
    <lineage>
        <taxon>Eukaryota</taxon>
        <taxon>Metazoa</taxon>
        <taxon>Ecdysozoa</taxon>
        <taxon>Arthropoda</taxon>
        <taxon>Hexapoda</taxon>
        <taxon>Insecta</taxon>
        <taxon>Pterygota</taxon>
        <taxon>Neoptera</taxon>
        <taxon>Paraneoptera</taxon>
        <taxon>Thysanoptera</taxon>
        <taxon>Terebrantia</taxon>
        <taxon>Thripoidea</taxon>
        <taxon>Thripidae</taxon>
        <taxon>Frankliniella</taxon>
    </lineage>
</organism>
<keyword evidence="3" id="KW-1185">Reference proteome</keyword>
<feature type="region of interest" description="Disordered" evidence="1">
    <location>
        <begin position="102"/>
        <end position="139"/>
    </location>
</feature>
<gene>
    <name evidence="2" type="ORF">KUF71_008925</name>
</gene>